<dbReference type="InterPro" id="IPR013765">
    <property type="entry name" value="DNA_recomb/repair_RecA"/>
</dbReference>
<dbReference type="InterPro" id="IPR027417">
    <property type="entry name" value="P-loop_NTPase"/>
</dbReference>
<evidence type="ECO:0000256" key="2">
    <source>
        <dbReference type="ARBA" id="ARBA00022741"/>
    </source>
</evidence>
<evidence type="ECO:0000259" key="8">
    <source>
        <dbReference type="PROSITE" id="PS50162"/>
    </source>
</evidence>
<dbReference type="GO" id="GO:0006281">
    <property type="term" value="P:DNA repair"/>
    <property type="evidence" value="ECO:0007669"/>
    <property type="project" value="InterPro"/>
</dbReference>
<comment type="similarity">
    <text evidence="1 6">Belongs to the RecA family.</text>
</comment>
<dbReference type="GO" id="GO:0140664">
    <property type="term" value="F:ATP-dependent DNA damage sensor activity"/>
    <property type="evidence" value="ECO:0007669"/>
    <property type="project" value="InterPro"/>
</dbReference>
<evidence type="ECO:0000256" key="5">
    <source>
        <dbReference type="ARBA" id="ARBA00023172"/>
    </source>
</evidence>
<accession>A0A1D6N1N6</accession>
<organism evidence="10">
    <name type="scientific">Zea mays</name>
    <name type="common">Maize</name>
    <dbReference type="NCBI Taxonomy" id="4577"/>
    <lineage>
        <taxon>Eukaryota</taxon>
        <taxon>Viridiplantae</taxon>
        <taxon>Streptophyta</taxon>
        <taxon>Embryophyta</taxon>
        <taxon>Tracheophyta</taxon>
        <taxon>Spermatophyta</taxon>
        <taxon>Magnoliopsida</taxon>
        <taxon>Liliopsida</taxon>
        <taxon>Poales</taxon>
        <taxon>Poaceae</taxon>
        <taxon>PACMAD clade</taxon>
        <taxon>Panicoideae</taxon>
        <taxon>Andropogonodae</taxon>
        <taxon>Andropogoneae</taxon>
        <taxon>Tripsacinae</taxon>
        <taxon>Zea</taxon>
    </lineage>
</organism>
<keyword evidence="3 6" id="KW-0067">ATP-binding</keyword>
<evidence type="ECO:0000256" key="1">
    <source>
        <dbReference type="ARBA" id="ARBA00009391"/>
    </source>
</evidence>
<dbReference type="SUPFAM" id="SSF54752">
    <property type="entry name" value="RecA protein, C-terminal domain"/>
    <property type="match status" value="1"/>
</dbReference>
<dbReference type="GO" id="GO:0003697">
    <property type="term" value="F:single-stranded DNA binding"/>
    <property type="evidence" value="ECO:0007669"/>
    <property type="project" value="InterPro"/>
</dbReference>
<feature type="compositionally biased region" description="Polar residues" evidence="7">
    <location>
        <begin position="22"/>
        <end position="41"/>
    </location>
</feature>
<dbReference type="PANTHER" id="PTHR45900:SF4">
    <property type="entry name" value="DNA REPAIR PROTEIN RECA HOMOLOG 2, MITOCHONDRIAL"/>
    <property type="match status" value="1"/>
</dbReference>
<evidence type="ECO:0000256" key="6">
    <source>
        <dbReference type="RuleBase" id="RU003422"/>
    </source>
</evidence>
<dbReference type="SMR" id="A0A1D6N1N6"/>
<keyword evidence="2 6" id="KW-0547">Nucleotide-binding</keyword>
<evidence type="ECO:0000256" key="7">
    <source>
        <dbReference type="SAM" id="MobiDB-lite"/>
    </source>
</evidence>
<dbReference type="InterPro" id="IPR020587">
    <property type="entry name" value="RecA_monomer-monomer_interface"/>
</dbReference>
<dbReference type="EMBL" id="CM007649">
    <property type="protein sequence ID" value="ONM34633.1"/>
    <property type="molecule type" value="Genomic_DNA"/>
</dbReference>
<dbReference type="Pfam" id="PF00154">
    <property type="entry name" value="RecA_N"/>
    <property type="match status" value="1"/>
</dbReference>
<reference evidence="10" key="1">
    <citation type="submission" date="2015-12" db="EMBL/GenBank/DDBJ databases">
        <title>Update maize B73 reference genome by single molecule sequencing technologies.</title>
        <authorList>
            <consortium name="Maize Genome Sequencing Project"/>
            <person name="Ware D."/>
        </authorList>
    </citation>
    <scope>NUCLEOTIDE SEQUENCE [LARGE SCALE GENOMIC DNA]</scope>
    <source>
        <tissue evidence="10">Seedling</tissue>
    </source>
</reference>
<dbReference type="InterPro" id="IPR049428">
    <property type="entry name" value="RecA-like_N"/>
</dbReference>
<dbReference type="AlphaFoldDB" id="A0A1D6N1N6"/>
<evidence type="ECO:0000256" key="3">
    <source>
        <dbReference type="ARBA" id="ARBA00022840"/>
    </source>
</evidence>
<keyword evidence="5" id="KW-0233">DNA recombination</keyword>
<name>A0A1D6N1N6_MAIZE</name>
<dbReference type="InParanoid" id="A0A1D6N1N6"/>
<keyword evidence="4" id="KW-0238">DNA-binding</keyword>
<gene>
    <name evidence="10" type="ORF">ZEAMMB73_Zm00001d042137</name>
</gene>
<evidence type="ECO:0000256" key="4">
    <source>
        <dbReference type="ARBA" id="ARBA00023125"/>
    </source>
</evidence>
<dbReference type="ExpressionAtlas" id="A0A1D6N1N6">
    <property type="expression patterns" value="baseline and differential"/>
</dbReference>
<sequence>MRGILSSSSALLRRAGAQLSRTDCSSPSASATSPLRRSPLQNGKRDTFCSLWFKGRSVSTTVDMQLDYESDPPLDDTKAIEKESSLNVAVSQLAIDFDRDSNLCLERFSRARKASVVSTGSLKLDLALGVGGLPKTGLMFYYCALTIFGRLLIKVAQQGRMVEIYGKEASGKTTLALHVIKEAQKNGGYCAYIDAENAFNPSFAESIGVDSERLLIAQPDSAENSLSIVNTLVGGSVAVVVVDSVAALIPKCEIEGEIYTNCGDIQSHLMTRALRKIQYTLCRSETLIIFVNQVRTKRTSSNPGIYKEVPCGGNALGFYAAVRMRTSRRELRYSEDEATGVGISVQIIKNKLAPANLKKEAGIDITFGKGICHESEILETASSVGVILKDGCGYWINNEFLAGKVEAEKFLRENAAVADEICNTVRNEFLQR</sequence>
<dbReference type="InterPro" id="IPR020588">
    <property type="entry name" value="RecA_ATP-bd"/>
</dbReference>
<evidence type="ECO:0000313" key="10">
    <source>
        <dbReference type="EMBL" id="ONM34633.1"/>
    </source>
</evidence>
<feature type="region of interest" description="Disordered" evidence="7">
    <location>
        <begin position="18"/>
        <end position="42"/>
    </location>
</feature>
<dbReference type="FunCoup" id="A0A1D6N1N6">
    <property type="interactions" value="2364"/>
</dbReference>
<dbReference type="PROSITE" id="PS50162">
    <property type="entry name" value="RECA_2"/>
    <property type="match status" value="1"/>
</dbReference>
<dbReference type="STRING" id="4577.A0A1D6N1N6"/>
<dbReference type="Gene3D" id="3.40.50.300">
    <property type="entry name" value="P-loop containing nucleotide triphosphate hydrolases"/>
    <property type="match status" value="1"/>
</dbReference>
<dbReference type="PANTHER" id="PTHR45900">
    <property type="entry name" value="RECA"/>
    <property type="match status" value="1"/>
</dbReference>
<protein>
    <submittedName>
        <fullName evidence="10">DNA repair protein recA homolog 2 mitochondrial</fullName>
    </submittedName>
</protein>
<proteinExistence type="inferred from homology"/>
<feature type="domain" description="RecA family profile 2" evidence="9">
    <location>
        <begin position="304"/>
        <end position="376"/>
    </location>
</feature>
<dbReference type="GO" id="GO:0005524">
    <property type="term" value="F:ATP binding"/>
    <property type="evidence" value="ECO:0007669"/>
    <property type="project" value="UniProtKB-KW"/>
</dbReference>
<dbReference type="PRINTS" id="PR00142">
    <property type="entry name" value="RECA"/>
</dbReference>
<dbReference type="PROSITE" id="PS50163">
    <property type="entry name" value="RECA_3"/>
    <property type="match status" value="1"/>
</dbReference>
<evidence type="ECO:0000259" key="9">
    <source>
        <dbReference type="PROSITE" id="PS50163"/>
    </source>
</evidence>
<dbReference type="SUPFAM" id="SSF52540">
    <property type="entry name" value="P-loop containing nucleoside triphosphate hydrolases"/>
    <property type="match status" value="1"/>
</dbReference>
<feature type="domain" description="RecA family profile 1" evidence="8">
    <location>
        <begin position="113"/>
        <end position="294"/>
    </location>
</feature>
<dbReference type="InterPro" id="IPR023400">
    <property type="entry name" value="RecA_C_sf"/>
</dbReference>
<dbReference type="GO" id="GO:0006310">
    <property type="term" value="P:DNA recombination"/>
    <property type="evidence" value="ECO:0007669"/>
    <property type="project" value="UniProtKB-KW"/>
</dbReference>